<sequence>MIKNHLKTLLEQNLPFAPTVCQSELIEGLSGFITSENQDKILLVKGFAGTGKTTMINTLVQTLKSLKIQTVLMAPTGRAAKVMAGYAGMTAFTIHKKIYRQQSSADGMGRFVLDRNLHKNTWFVVDEASMISNESNENSVFGTGRLLDDLLEYVYSGFNCRLVMVGDTAQLPPVGLSISPALEADTLRMHGFEVDEYVLTEVVRQASDSGILSCATQIRQRIEQGNQSGFFPLKMDLLDDVIQISGEDLIERISSCYGQYGLFETTIVTRSNKRANLYNKGIRGAILYRENEIEKGDLLMVVKNNYYWAGEDEGIDFIANGDIAEVISIYGYEELYGFRFADVCLRFVDYEDVELDCKIFLDTLSIESASFSYEKNRQLFEAVSEDYAEIGNKQKRWKKIKENSHFNALQVKYAYALTCHKAQGGQWKAVFVDHGYLVEEMLDQEYYRWLYTAFTRPVEQLFLVNFHRSFLETAEME</sequence>
<reference evidence="2 3" key="1">
    <citation type="journal article" date="2015" name="Int. J. Syst. Evol. Microbiol.">
        <title>Mariniphaga sediminis sp. nov., isolated from coastal sediment.</title>
        <authorList>
            <person name="Wang F.Q."/>
            <person name="Shen Q.Y."/>
            <person name="Chen G.J."/>
            <person name="Du Z.J."/>
        </authorList>
    </citation>
    <scope>NUCLEOTIDE SEQUENCE [LARGE SCALE GENOMIC DNA]</scope>
    <source>
        <strain evidence="2 3">SY21</strain>
    </source>
</reference>
<dbReference type="InterPro" id="IPR027785">
    <property type="entry name" value="UvrD-like_helicase_C"/>
</dbReference>
<feature type="domain" description="UvrD-like helicase C-terminal" evidence="1">
    <location>
        <begin position="413"/>
        <end position="464"/>
    </location>
</feature>
<dbReference type="Pfam" id="PF13538">
    <property type="entry name" value="UvrD_C_2"/>
    <property type="match status" value="1"/>
</dbReference>
<evidence type="ECO:0000313" key="3">
    <source>
        <dbReference type="Proteomes" id="UP000266441"/>
    </source>
</evidence>
<dbReference type="Pfam" id="PF13604">
    <property type="entry name" value="AAA_30"/>
    <property type="match status" value="1"/>
</dbReference>
<dbReference type="CDD" id="cd18809">
    <property type="entry name" value="SF1_C_RecD"/>
    <property type="match status" value="1"/>
</dbReference>
<dbReference type="RefSeq" id="WP_119351428.1">
    <property type="nucleotide sequence ID" value="NZ_QWET01000018.1"/>
</dbReference>
<protein>
    <submittedName>
        <fullName evidence="2">DUF2075 domain-containing protein</fullName>
    </submittedName>
</protein>
<keyword evidence="3" id="KW-1185">Reference proteome</keyword>
<dbReference type="Proteomes" id="UP000266441">
    <property type="component" value="Unassembled WGS sequence"/>
</dbReference>
<dbReference type="AlphaFoldDB" id="A0A399CXD2"/>
<dbReference type="Gene3D" id="3.40.50.300">
    <property type="entry name" value="P-loop containing nucleotide triphosphate hydrolases"/>
    <property type="match status" value="2"/>
</dbReference>
<dbReference type="EMBL" id="QWET01000018">
    <property type="protein sequence ID" value="RIH63618.1"/>
    <property type="molecule type" value="Genomic_DNA"/>
</dbReference>
<dbReference type="SUPFAM" id="SSF52540">
    <property type="entry name" value="P-loop containing nucleoside triphosphate hydrolases"/>
    <property type="match status" value="1"/>
</dbReference>
<dbReference type="OrthoDB" id="9803432at2"/>
<name>A0A399CXD2_9BACT</name>
<dbReference type="CDD" id="cd17933">
    <property type="entry name" value="DEXSc_RecD-like"/>
    <property type="match status" value="1"/>
</dbReference>
<dbReference type="InterPro" id="IPR027417">
    <property type="entry name" value="P-loop_NTPase"/>
</dbReference>
<organism evidence="2 3">
    <name type="scientific">Mariniphaga sediminis</name>
    <dbReference type="NCBI Taxonomy" id="1628158"/>
    <lineage>
        <taxon>Bacteria</taxon>
        <taxon>Pseudomonadati</taxon>
        <taxon>Bacteroidota</taxon>
        <taxon>Bacteroidia</taxon>
        <taxon>Marinilabiliales</taxon>
        <taxon>Prolixibacteraceae</taxon>
        <taxon>Mariniphaga</taxon>
    </lineage>
</organism>
<proteinExistence type="predicted"/>
<comment type="caution">
    <text evidence="2">The sequence shown here is derived from an EMBL/GenBank/DDBJ whole genome shotgun (WGS) entry which is preliminary data.</text>
</comment>
<accession>A0A399CXD2</accession>
<evidence type="ECO:0000313" key="2">
    <source>
        <dbReference type="EMBL" id="RIH63618.1"/>
    </source>
</evidence>
<evidence type="ECO:0000259" key="1">
    <source>
        <dbReference type="Pfam" id="PF13538"/>
    </source>
</evidence>
<gene>
    <name evidence="2" type="ORF">D1164_18715</name>
</gene>